<protein>
    <submittedName>
        <fullName evidence="1">Uncharacterized protein</fullName>
    </submittedName>
</protein>
<keyword evidence="2" id="KW-1185">Reference proteome</keyword>
<dbReference type="AlphaFoldDB" id="A0A1X2I8T9"/>
<dbReference type="OrthoDB" id="29024at2759"/>
<organism evidence="1 2">
    <name type="scientific">Absidia repens</name>
    <dbReference type="NCBI Taxonomy" id="90262"/>
    <lineage>
        <taxon>Eukaryota</taxon>
        <taxon>Fungi</taxon>
        <taxon>Fungi incertae sedis</taxon>
        <taxon>Mucoromycota</taxon>
        <taxon>Mucoromycotina</taxon>
        <taxon>Mucoromycetes</taxon>
        <taxon>Mucorales</taxon>
        <taxon>Cunninghamellaceae</taxon>
        <taxon>Absidia</taxon>
    </lineage>
</organism>
<dbReference type="Proteomes" id="UP000193560">
    <property type="component" value="Unassembled WGS sequence"/>
</dbReference>
<reference evidence="1 2" key="1">
    <citation type="submission" date="2016-07" db="EMBL/GenBank/DDBJ databases">
        <title>Pervasive Adenine N6-methylation of Active Genes in Fungi.</title>
        <authorList>
            <consortium name="DOE Joint Genome Institute"/>
            <person name="Mondo S.J."/>
            <person name="Dannebaum R.O."/>
            <person name="Kuo R.C."/>
            <person name="Labutti K."/>
            <person name="Haridas S."/>
            <person name="Kuo A."/>
            <person name="Salamov A."/>
            <person name="Ahrendt S.R."/>
            <person name="Lipzen A."/>
            <person name="Sullivan W."/>
            <person name="Andreopoulos W.B."/>
            <person name="Clum A."/>
            <person name="Lindquist E."/>
            <person name="Daum C."/>
            <person name="Ramamoorthy G.K."/>
            <person name="Gryganskyi A."/>
            <person name="Culley D."/>
            <person name="Magnuson J.K."/>
            <person name="James T.Y."/>
            <person name="O'Malley M.A."/>
            <person name="Stajich J.E."/>
            <person name="Spatafora J.W."/>
            <person name="Visel A."/>
            <person name="Grigoriev I.V."/>
        </authorList>
    </citation>
    <scope>NUCLEOTIDE SEQUENCE [LARGE SCALE GENOMIC DNA]</scope>
    <source>
        <strain evidence="1 2">NRRL 1336</strain>
    </source>
</reference>
<evidence type="ECO:0000313" key="2">
    <source>
        <dbReference type="Proteomes" id="UP000193560"/>
    </source>
</evidence>
<gene>
    <name evidence="1" type="ORF">BCR42DRAFT_394934</name>
</gene>
<dbReference type="EMBL" id="MCGE01000020">
    <property type="protein sequence ID" value="ORZ11863.1"/>
    <property type="molecule type" value="Genomic_DNA"/>
</dbReference>
<comment type="caution">
    <text evidence="1">The sequence shown here is derived from an EMBL/GenBank/DDBJ whole genome shotgun (WGS) entry which is preliminary data.</text>
</comment>
<sequence length="122" mass="14372">MDLFQQLVADEGGILANKNIDIRLYFINSMKTQDVRLECFEESKGEDKQFKISERKVNLIGERCHKASLLSVAYCKLHISTRLLEILMNILYSRISYYNHRFDCLVDITVMQLETDWLAEYL</sequence>
<name>A0A1X2I8T9_9FUNG</name>
<evidence type="ECO:0000313" key="1">
    <source>
        <dbReference type="EMBL" id="ORZ11863.1"/>
    </source>
</evidence>
<accession>A0A1X2I8T9</accession>
<proteinExistence type="predicted"/>